<evidence type="ECO:0000313" key="3">
    <source>
        <dbReference type="Proteomes" id="UP000067625"/>
    </source>
</evidence>
<evidence type="ECO:0000259" key="1">
    <source>
        <dbReference type="Pfam" id="PF07883"/>
    </source>
</evidence>
<dbReference type="PANTHER" id="PTHR36448">
    <property type="entry name" value="BLR7373 PROTEIN"/>
    <property type="match status" value="1"/>
</dbReference>
<dbReference type="Gene3D" id="2.60.120.10">
    <property type="entry name" value="Jelly Rolls"/>
    <property type="match status" value="1"/>
</dbReference>
<dbReference type="InterPro" id="IPR014500">
    <property type="entry name" value="UCP019307_cupin"/>
</dbReference>
<dbReference type="PIRSF" id="PIRSF019307">
    <property type="entry name" value="UCP019307"/>
    <property type="match status" value="1"/>
</dbReference>
<proteinExistence type="predicted"/>
<organism evidence="2 3">
    <name type="scientific">Bacillus gobiensis</name>
    <dbReference type="NCBI Taxonomy" id="1441095"/>
    <lineage>
        <taxon>Bacteria</taxon>
        <taxon>Bacillati</taxon>
        <taxon>Bacillota</taxon>
        <taxon>Bacilli</taxon>
        <taxon>Bacillales</taxon>
        <taxon>Bacillaceae</taxon>
        <taxon>Bacillus</taxon>
    </lineage>
</organism>
<sequence length="167" mass="18277">MAERRIDTLLFEDDGKIPNNPTLPLLIYTQVLDGRTGEAKSIFDQNDWKNSWVGGVFGYHHYHSNTHEVLGVISGEALLQFGGEAGKQVKVTAGDTVVIPAGVGHKKIQSSNDFKVIGAYPGGSGFDLKTGKAEEREEAIQNIKVVPLPKADPLFGDDTIFTHWKED</sequence>
<protein>
    <recommendedName>
        <fullName evidence="1">Cupin type-2 domain-containing protein</fullName>
    </recommendedName>
</protein>
<dbReference type="InterPro" id="IPR011051">
    <property type="entry name" value="RmlC_Cupin_sf"/>
</dbReference>
<reference evidence="2 3" key="2">
    <citation type="journal article" date="2016" name="Int. J. Syst. Evol. Microbiol.">
        <title>Bacillus gobiensis sp. nov., isolated from a soil sample.</title>
        <authorList>
            <person name="Liu B."/>
            <person name="Liu G.H."/>
            <person name="Cetin S."/>
            <person name="Schumann P."/>
            <person name="Pan Z.Z."/>
            <person name="Chen Q.Q."/>
        </authorList>
    </citation>
    <scope>NUCLEOTIDE SEQUENCE [LARGE SCALE GENOMIC DNA]</scope>
    <source>
        <strain evidence="2 3">FJAT-4402</strain>
    </source>
</reference>
<dbReference type="RefSeq" id="WP_053605602.1">
    <property type="nucleotide sequence ID" value="NZ_CP012600.1"/>
</dbReference>
<gene>
    <name evidence="2" type="ORF">AM592_21070</name>
</gene>
<dbReference type="InterPro" id="IPR014710">
    <property type="entry name" value="RmlC-like_jellyroll"/>
</dbReference>
<dbReference type="Pfam" id="PF07883">
    <property type="entry name" value="Cupin_2"/>
    <property type="match status" value="1"/>
</dbReference>
<keyword evidence="3" id="KW-1185">Reference proteome</keyword>
<dbReference type="PANTHER" id="PTHR36448:SF2">
    <property type="entry name" value="CUPIN TYPE-1 DOMAIN-CONTAINING PROTEIN"/>
    <property type="match status" value="1"/>
</dbReference>
<dbReference type="PATRIC" id="fig|1441095.3.peg.4666"/>
<dbReference type="OrthoDB" id="9791759at2"/>
<evidence type="ECO:0000313" key="2">
    <source>
        <dbReference type="EMBL" id="ALC83734.1"/>
    </source>
</evidence>
<dbReference type="Proteomes" id="UP000067625">
    <property type="component" value="Chromosome"/>
</dbReference>
<dbReference type="EMBL" id="CP012600">
    <property type="protein sequence ID" value="ALC83734.1"/>
    <property type="molecule type" value="Genomic_DNA"/>
</dbReference>
<accession>A0A0M4FUW1</accession>
<dbReference type="InterPro" id="IPR047121">
    <property type="entry name" value="YjiB-like"/>
</dbReference>
<reference evidence="3" key="1">
    <citation type="submission" date="2015-08" db="EMBL/GenBank/DDBJ databases">
        <title>Genome sequencing project for genomic taxonomy and phylogenomics of Bacillus-like bacteria.</title>
        <authorList>
            <person name="Liu B."/>
            <person name="Wang J."/>
            <person name="Zhu Y."/>
            <person name="Liu G."/>
            <person name="Chen Q."/>
            <person name="Chen Z."/>
            <person name="Lan J."/>
            <person name="Che J."/>
            <person name="Ge C."/>
            <person name="Shi H."/>
            <person name="Pan Z."/>
            <person name="Liu X."/>
        </authorList>
    </citation>
    <scope>NUCLEOTIDE SEQUENCE [LARGE SCALE GENOMIC DNA]</scope>
    <source>
        <strain evidence="3">FJAT-4402</strain>
    </source>
</reference>
<dbReference type="InterPro" id="IPR013096">
    <property type="entry name" value="Cupin_2"/>
</dbReference>
<dbReference type="STRING" id="1441095.AM592_21070"/>
<name>A0A0M4FUW1_9BACI</name>
<dbReference type="AlphaFoldDB" id="A0A0M4FUW1"/>
<dbReference type="CDD" id="cd02219">
    <property type="entry name" value="cupin_YjlB-like"/>
    <property type="match status" value="1"/>
</dbReference>
<feature type="domain" description="Cupin type-2" evidence="1">
    <location>
        <begin position="54"/>
        <end position="106"/>
    </location>
</feature>
<dbReference type="SUPFAM" id="SSF51182">
    <property type="entry name" value="RmlC-like cupins"/>
    <property type="match status" value="1"/>
</dbReference>